<dbReference type="GO" id="GO:0010468">
    <property type="term" value="P:regulation of gene expression"/>
    <property type="evidence" value="ECO:0007669"/>
    <property type="project" value="TreeGrafter"/>
</dbReference>
<dbReference type="Pfam" id="PF06047">
    <property type="entry name" value="Nkap_C"/>
    <property type="match status" value="1"/>
</dbReference>
<dbReference type="PANTHER" id="PTHR13087:SF0">
    <property type="entry name" value="NFKB ACTIVATING PROTEIN LIKE"/>
    <property type="match status" value="1"/>
</dbReference>
<dbReference type="InterPro" id="IPR040466">
    <property type="entry name" value="NKAP"/>
</dbReference>
<feature type="non-terminal residue" evidence="3">
    <location>
        <position position="1"/>
    </location>
</feature>
<proteinExistence type="inferred from homology"/>
<sequence>YGSALLAGEGSAMAAFVQSGKRIPRRGEIGLTSDQIESFENVGFVMSGSRHQRMNAVRIRKENQVISAEEKRALLLFNQEEKAKRENKIISDFRELLSEQIQKNQPK</sequence>
<evidence type="ECO:0000259" key="2">
    <source>
        <dbReference type="Pfam" id="PF06047"/>
    </source>
</evidence>
<dbReference type="AlphaFoldDB" id="A0A4P9YUK2"/>
<name>A0A4P9YUK2_9FUNG</name>
<reference evidence="4" key="1">
    <citation type="journal article" date="2018" name="Nat. Microbiol.">
        <title>Leveraging single-cell genomics to expand the fungal tree of life.</title>
        <authorList>
            <person name="Ahrendt S.R."/>
            <person name="Quandt C.A."/>
            <person name="Ciobanu D."/>
            <person name="Clum A."/>
            <person name="Salamov A."/>
            <person name="Andreopoulos B."/>
            <person name="Cheng J.F."/>
            <person name="Woyke T."/>
            <person name="Pelin A."/>
            <person name="Henrissat B."/>
            <person name="Reynolds N.K."/>
            <person name="Benny G.L."/>
            <person name="Smith M.E."/>
            <person name="James T.Y."/>
            <person name="Grigoriev I.V."/>
        </authorList>
    </citation>
    <scope>NUCLEOTIDE SEQUENCE [LARGE SCALE GENOMIC DNA]</scope>
    <source>
        <strain evidence="4">Benny S71-1</strain>
    </source>
</reference>
<accession>A0A4P9YUK2</accession>
<evidence type="ECO:0000313" key="3">
    <source>
        <dbReference type="EMBL" id="RKP22550.1"/>
    </source>
</evidence>
<evidence type="ECO:0000313" key="4">
    <source>
        <dbReference type="Proteomes" id="UP000278143"/>
    </source>
</evidence>
<evidence type="ECO:0000256" key="1">
    <source>
        <dbReference type="ARBA" id="ARBA00009313"/>
    </source>
</evidence>
<dbReference type="GO" id="GO:0003682">
    <property type="term" value="F:chromatin binding"/>
    <property type="evidence" value="ECO:0007669"/>
    <property type="project" value="InterPro"/>
</dbReference>
<comment type="similarity">
    <text evidence="1">Belongs to the NKAP family.</text>
</comment>
<dbReference type="EMBL" id="KZ991965">
    <property type="protein sequence ID" value="RKP22550.1"/>
    <property type="molecule type" value="Genomic_DNA"/>
</dbReference>
<dbReference type="GO" id="GO:0005634">
    <property type="term" value="C:nucleus"/>
    <property type="evidence" value="ECO:0007669"/>
    <property type="project" value="TreeGrafter"/>
</dbReference>
<feature type="domain" description="NF-kappa-B-activating protein C-terminal" evidence="2">
    <location>
        <begin position="1"/>
        <end position="98"/>
    </location>
</feature>
<dbReference type="OrthoDB" id="273141at2759"/>
<gene>
    <name evidence="3" type="ORF">SYNPS1DRAFT_19945</name>
</gene>
<protein>
    <submittedName>
        <fullName evidence="3">Ras-induced vulval development antagonist-domain-containing protein</fullName>
    </submittedName>
</protein>
<dbReference type="PANTHER" id="PTHR13087">
    <property type="entry name" value="NF-KAPPA B ACTIVATING PROTEIN"/>
    <property type="match status" value="1"/>
</dbReference>
<organism evidence="3 4">
    <name type="scientific">Syncephalis pseudoplumigaleata</name>
    <dbReference type="NCBI Taxonomy" id="1712513"/>
    <lineage>
        <taxon>Eukaryota</taxon>
        <taxon>Fungi</taxon>
        <taxon>Fungi incertae sedis</taxon>
        <taxon>Zoopagomycota</taxon>
        <taxon>Zoopagomycotina</taxon>
        <taxon>Zoopagomycetes</taxon>
        <taxon>Zoopagales</taxon>
        <taxon>Piptocephalidaceae</taxon>
        <taxon>Syncephalis</taxon>
    </lineage>
</organism>
<dbReference type="Proteomes" id="UP000278143">
    <property type="component" value="Unassembled WGS sequence"/>
</dbReference>
<keyword evidence="4" id="KW-1185">Reference proteome</keyword>
<dbReference type="InterPro" id="IPR009269">
    <property type="entry name" value="NKAP_C"/>
</dbReference>